<feature type="compositionally biased region" description="Basic and acidic residues" evidence="2">
    <location>
        <begin position="664"/>
        <end position="688"/>
    </location>
</feature>
<evidence type="ECO:0000313" key="4">
    <source>
        <dbReference type="Proteomes" id="UP000256964"/>
    </source>
</evidence>
<keyword evidence="1" id="KW-0378">Hydrolase</keyword>
<dbReference type="STRING" id="139420.A0A371D2P8"/>
<dbReference type="AlphaFoldDB" id="A0A371D2P8"/>
<dbReference type="PANTHER" id="PTHR11046:SF25">
    <property type="match status" value="1"/>
</dbReference>
<evidence type="ECO:0000256" key="2">
    <source>
        <dbReference type="SAM" id="MobiDB-lite"/>
    </source>
</evidence>
<proteinExistence type="predicted"/>
<protein>
    <submittedName>
        <fullName evidence="3">Uncharacterized protein</fullName>
    </submittedName>
</protein>
<gene>
    <name evidence="3" type="ORF">OH76DRAFT_1442708</name>
</gene>
<dbReference type="InterPro" id="IPR022894">
    <property type="entry name" value="Oligoribonuclease"/>
</dbReference>
<keyword evidence="1" id="KW-0540">Nuclease</keyword>
<organism evidence="3 4">
    <name type="scientific">Lentinus brumalis</name>
    <dbReference type="NCBI Taxonomy" id="2498619"/>
    <lineage>
        <taxon>Eukaryota</taxon>
        <taxon>Fungi</taxon>
        <taxon>Dikarya</taxon>
        <taxon>Basidiomycota</taxon>
        <taxon>Agaricomycotina</taxon>
        <taxon>Agaricomycetes</taxon>
        <taxon>Polyporales</taxon>
        <taxon>Polyporaceae</taxon>
        <taxon>Lentinus</taxon>
    </lineage>
</organism>
<accession>A0A371D2P8</accession>
<evidence type="ECO:0000256" key="1">
    <source>
        <dbReference type="ARBA" id="ARBA00022722"/>
    </source>
</evidence>
<name>A0A371D2P8_9APHY</name>
<dbReference type="EMBL" id="KZ857424">
    <property type="protein sequence ID" value="RDX46785.1"/>
    <property type="molecule type" value="Genomic_DNA"/>
</dbReference>
<dbReference type="GO" id="GO:0000175">
    <property type="term" value="F:3'-5'-RNA exonuclease activity"/>
    <property type="evidence" value="ECO:0007669"/>
    <property type="project" value="InterPro"/>
</dbReference>
<dbReference type="Proteomes" id="UP000256964">
    <property type="component" value="Unassembled WGS sequence"/>
</dbReference>
<reference evidence="3 4" key="1">
    <citation type="journal article" date="2018" name="Biotechnol. Biofuels">
        <title>Integrative visual omics of the white-rot fungus Polyporus brumalis exposes the biotechnological potential of its oxidative enzymes for delignifying raw plant biomass.</title>
        <authorList>
            <person name="Miyauchi S."/>
            <person name="Rancon A."/>
            <person name="Drula E."/>
            <person name="Hage H."/>
            <person name="Chaduli D."/>
            <person name="Favel A."/>
            <person name="Grisel S."/>
            <person name="Henrissat B."/>
            <person name="Herpoel-Gimbert I."/>
            <person name="Ruiz-Duenas F.J."/>
            <person name="Chevret D."/>
            <person name="Hainaut M."/>
            <person name="Lin J."/>
            <person name="Wang M."/>
            <person name="Pangilinan J."/>
            <person name="Lipzen A."/>
            <person name="Lesage-Meessen L."/>
            <person name="Navarro D."/>
            <person name="Riley R."/>
            <person name="Grigoriev I.V."/>
            <person name="Zhou S."/>
            <person name="Raouche S."/>
            <person name="Rosso M.N."/>
        </authorList>
    </citation>
    <scope>NUCLEOTIDE SEQUENCE [LARGE SCALE GENOMIC DNA]</scope>
    <source>
        <strain evidence="3 4">BRFM 1820</strain>
    </source>
</reference>
<feature type="region of interest" description="Disordered" evidence="2">
    <location>
        <begin position="653"/>
        <end position="688"/>
    </location>
</feature>
<sequence>MKVSRFPEQRARAEESAKAAGAAEYVRANATLNLKEHGLVPEPVRALVRDLVELGLKVNQINGAISAVAQATGTAVAGSLSARSIGRFVREGGVAAAMQIVDEIRTAQSLTISGDGTTNKHVNYDSRHLYVHENGSHLRRFLGINSAPNHTSETQLNGWEEMMDDFHQIYNDSPRGLATPADARLFPTKVTGILTDHAEDQKKLVRLFAARKKICDRILRGERVLKGTPEEHFHYLISEETHAALERLGGPDAWAELLPEQLDVETTRIREAVVMRLGEDDYAQLSEEERELVDLFVHAGCCMHKELNSVKGGNARMVAFWAAAGHEGPVLLMNKDNEAAAAAGASAAKTRAVETSRGGGVKLAELAGALLRHKDDKKGQQDSYRFFFEQRLGRRMTFPDTSNTRYQSYCEAAGELVLHLELYRQFLEHLRDKKDSGRFNHLEQNIYKGLRDDGTITELCVLALYGQVISHPYTRQIRGPEVDSTNHLDLGPLHQRLKNHIARLIADPDLILGPDASHDTAVLDAQPWNNPDIVSAIRMVAPTLPHLRGALVAFLEGALETWERFTVDFAPDGVFAKLSPALRERAWMPSTNDANEGALGGLRVNFRSTPNISIHQYNSRLMYKLNDTSTYIATVLNTPEGEEFMRRKAREIDASGRERKRRRDVAEADQRAAKRRKEDREERREKANQRLQTLAQLTPILDLAELTWEKTTVRLLESQLDWHRTFVDTGPKDDKKIPMKKDLHIKLLKLGALVDAVTRYNEAPPALTPANLVAKILAASVGEDVEGSGDDSDLEMEQE</sequence>
<keyword evidence="4" id="KW-1185">Reference proteome</keyword>
<dbReference type="PANTHER" id="PTHR11046">
    <property type="entry name" value="OLIGORIBONUCLEASE, MITOCHONDRIAL"/>
    <property type="match status" value="1"/>
</dbReference>
<dbReference type="OrthoDB" id="3236156at2759"/>
<evidence type="ECO:0000313" key="3">
    <source>
        <dbReference type="EMBL" id="RDX46785.1"/>
    </source>
</evidence>